<gene>
    <name evidence="2" type="ORF">V6N12_068640</name>
</gene>
<keyword evidence="3" id="KW-1185">Reference proteome</keyword>
<comment type="caution">
    <text evidence="2">The sequence shown here is derived from an EMBL/GenBank/DDBJ whole genome shotgun (WGS) entry which is preliminary data.</text>
</comment>
<proteinExistence type="predicted"/>
<dbReference type="Proteomes" id="UP001472677">
    <property type="component" value="Unassembled WGS sequence"/>
</dbReference>
<accession>A0ABR2FQL4</accession>
<sequence>MPKKRKKDYEDLEDMEYGFSEEDEQQTLLVKIEQLEKNFQSIQNLQQSGLSRSSRSRSYQHLKYNFLDRSLMTLSELYEKVKPYTKNGEANCMRVMAQGPQHSGGRHDDRGPDMEGLPHVKELVEETNNVVADNSMLRIVASHNGTCEIVNNGIQLKKGVTPEIWVRELTC</sequence>
<feature type="compositionally biased region" description="Acidic residues" evidence="1">
    <location>
        <begin position="10"/>
        <end position="20"/>
    </location>
</feature>
<evidence type="ECO:0000313" key="2">
    <source>
        <dbReference type="EMBL" id="KAK8584396.1"/>
    </source>
</evidence>
<dbReference type="EMBL" id="JBBPBM010000005">
    <property type="protein sequence ID" value="KAK8584396.1"/>
    <property type="molecule type" value="Genomic_DNA"/>
</dbReference>
<organism evidence="2 3">
    <name type="scientific">Hibiscus sabdariffa</name>
    <name type="common">roselle</name>
    <dbReference type="NCBI Taxonomy" id="183260"/>
    <lineage>
        <taxon>Eukaryota</taxon>
        <taxon>Viridiplantae</taxon>
        <taxon>Streptophyta</taxon>
        <taxon>Embryophyta</taxon>
        <taxon>Tracheophyta</taxon>
        <taxon>Spermatophyta</taxon>
        <taxon>Magnoliopsida</taxon>
        <taxon>eudicotyledons</taxon>
        <taxon>Gunneridae</taxon>
        <taxon>Pentapetalae</taxon>
        <taxon>rosids</taxon>
        <taxon>malvids</taxon>
        <taxon>Malvales</taxon>
        <taxon>Malvaceae</taxon>
        <taxon>Malvoideae</taxon>
        <taxon>Hibiscus</taxon>
    </lineage>
</organism>
<evidence type="ECO:0000313" key="3">
    <source>
        <dbReference type="Proteomes" id="UP001472677"/>
    </source>
</evidence>
<reference evidence="2 3" key="1">
    <citation type="journal article" date="2024" name="G3 (Bethesda)">
        <title>Genome assembly of Hibiscus sabdariffa L. provides insights into metabolisms of medicinal natural products.</title>
        <authorList>
            <person name="Kim T."/>
        </authorList>
    </citation>
    <scope>NUCLEOTIDE SEQUENCE [LARGE SCALE GENOMIC DNA]</scope>
    <source>
        <strain evidence="2">TK-2024</strain>
        <tissue evidence="2">Old leaves</tissue>
    </source>
</reference>
<protein>
    <submittedName>
        <fullName evidence="2">Uncharacterized protein</fullName>
    </submittedName>
</protein>
<feature type="region of interest" description="Disordered" evidence="1">
    <location>
        <begin position="1"/>
        <end position="20"/>
    </location>
</feature>
<name>A0ABR2FQL4_9ROSI</name>
<evidence type="ECO:0000256" key="1">
    <source>
        <dbReference type="SAM" id="MobiDB-lite"/>
    </source>
</evidence>